<feature type="disulfide bond" evidence="5">
    <location>
        <begin position="152"/>
        <end position="161"/>
    </location>
</feature>
<dbReference type="GO" id="GO:0016020">
    <property type="term" value="C:membrane"/>
    <property type="evidence" value="ECO:0007669"/>
    <property type="project" value="GOC"/>
</dbReference>
<dbReference type="Gene3D" id="3.60.21.10">
    <property type="match status" value="1"/>
</dbReference>
<feature type="binding site" evidence="4">
    <location>
        <position position="512"/>
    </location>
    <ligand>
        <name>Zn(2+)</name>
        <dbReference type="ChEBI" id="CHEBI:29105"/>
        <label>1</label>
    </ligand>
</feature>
<evidence type="ECO:0000256" key="3">
    <source>
        <dbReference type="PIRNR" id="PIRNR000948"/>
    </source>
</evidence>
<dbReference type="InterPro" id="IPR029052">
    <property type="entry name" value="Metallo-depent_PP-like"/>
</dbReference>
<keyword evidence="2" id="KW-0325">Glycoprotein</keyword>
<name>W4KNU5_HETIT</name>
<feature type="binding site" evidence="4">
    <location>
        <position position="318"/>
    </location>
    <ligand>
        <name>Zn(2+)</name>
        <dbReference type="ChEBI" id="CHEBI:29105"/>
        <label>1</label>
    </ligand>
</feature>
<evidence type="ECO:0000256" key="6">
    <source>
        <dbReference type="SAM" id="SignalP"/>
    </source>
</evidence>
<gene>
    <name evidence="8" type="ORF">HETIRDRAFT_153583</name>
</gene>
<dbReference type="RefSeq" id="XP_009540716.1">
    <property type="nucleotide sequence ID" value="XM_009542421.1"/>
</dbReference>
<evidence type="ECO:0000313" key="9">
    <source>
        <dbReference type="Proteomes" id="UP000030671"/>
    </source>
</evidence>
<feature type="binding site" evidence="4">
    <location>
        <position position="359"/>
    </location>
    <ligand>
        <name>Zn(2+)</name>
        <dbReference type="ChEBI" id="CHEBI:29105"/>
        <label>2</label>
    </ligand>
</feature>
<feature type="binding site" evidence="4">
    <location>
        <position position="318"/>
    </location>
    <ligand>
        <name>Zn(2+)</name>
        <dbReference type="ChEBI" id="CHEBI:29105"/>
        <label>2</label>
    </ligand>
</feature>
<reference evidence="8 9" key="1">
    <citation type="journal article" date="2012" name="New Phytol.">
        <title>Insight into trade-off between wood decay and parasitism from the genome of a fungal forest pathogen.</title>
        <authorList>
            <person name="Olson A."/>
            <person name="Aerts A."/>
            <person name="Asiegbu F."/>
            <person name="Belbahri L."/>
            <person name="Bouzid O."/>
            <person name="Broberg A."/>
            <person name="Canback B."/>
            <person name="Coutinho P.M."/>
            <person name="Cullen D."/>
            <person name="Dalman K."/>
            <person name="Deflorio G."/>
            <person name="van Diepen L.T."/>
            <person name="Dunand C."/>
            <person name="Duplessis S."/>
            <person name="Durling M."/>
            <person name="Gonthier P."/>
            <person name="Grimwood J."/>
            <person name="Fossdal C.G."/>
            <person name="Hansson D."/>
            <person name="Henrissat B."/>
            <person name="Hietala A."/>
            <person name="Himmelstrand K."/>
            <person name="Hoffmeister D."/>
            <person name="Hogberg N."/>
            <person name="James T.Y."/>
            <person name="Karlsson M."/>
            <person name="Kohler A."/>
            <person name="Kues U."/>
            <person name="Lee Y.H."/>
            <person name="Lin Y.C."/>
            <person name="Lind M."/>
            <person name="Lindquist E."/>
            <person name="Lombard V."/>
            <person name="Lucas S."/>
            <person name="Lunden K."/>
            <person name="Morin E."/>
            <person name="Murat C."/>
            <person name="Park J."/>
            <person name="Raffaello T."/>
            <person name="Rouze P."/>
            <person name="Salamov A."/>
            <person name="Schmutz J."/>
            <person name="Solheim H."/>
            <person name="Stahlberg J."/>
            <person name="Velez H."/>
            <person name="de Vries R.P."/>
            <person name="Wiebenga A."/>
            <person name="Woodward S."/>
            <person name="Yakovlev I."/>
            <person name="Garbelotto M."/>
            <person name="Martin F."/>
            <person name="Grigoriev I.V."/>
            <person name="Stenlid J."/>
        </authorList>
    </citation>
    <scope>NUCLEOTIDE SEQUENCE [LARGE SCALE GENOMIC DNA]</scope>
    <source>
        <strain evidence="8 9">TC 32-1</strain>
    </source>
</reference>
<dbReference type="eggNOG" id="KOG3770">
    <property type="taxonomic scope" value="Eukaryota"/>
</dbReference>
<evidence type="ECO:0000256" key="2">
    <source>
        <dbReference type="ARBA" id="ARBA00023180"/>
    </source>
</evidence>
<comment type="function">
    <text evidence="3">Converts sphingomyelin to ceramide.</text>
</comment>
<keyword evidence="6" id="KW-0732">Signal</keyword>
<feature type="disulfide bond" evidence="5">
    <location>
        <begin position="123"/>
        <end position="199"/>
    </location>
</feature>
<dbReference type="Proteomes" id="UP000030671">
    <property type="component" value="Unassembled WGS sequence"/>
</dbReference>
<dbReference type="PANTHER" id="PTHR10340:SF27">
    <property type="entry name" value="ACL091CP"/>
    <property type="match status" value="1"/>
</dbReference>
<comment type="similarity">
    <text evidence="3">Belongs to the acid sphingomyelinase family.</text>
</comment>
<dbReference type="GO" id="GO:0006685">
    <property type="term" value="P:sphingomyelin catabolic process"/>
    <property type="evidence" value="ECO:0007669"/>
    <property type="project" value="UniProtKB-UniRule"/>
</dbReference>
<dbReference type="GO" id="GO:0005615">
    <property type="term" value="C:extracellular space"/>
    <property type="evidence" value="ECO:0007669"/>
    <property type="project" value="TreeGrafter"/>
</dbReference>
<keyword evidence="3" id="KW-0326">Glycosidase</keyword>
<dbReference type="GO" id="GO:0046872">
    <property type="term" value="F:metal ion binding"/>
    <property type="evidence" value="ECO:0007669"/>
    <property type="project" value="UniProtKB-KW"/>
</dbReference>
<sequence>MVGSQRIVRLLSFLAGASRVLAASPLTYGPDTFTAPGAFPTSLYKSYFNSPTATAAQVQPVISDPVTHKIYPFALTNPKSIPQNDTADPHPLPPKASESFLLQQAKSQIQSIAANPIFANSTCARCQAFLAVGKFLSLAAPDQGPDFAIFLCHQLRLSSTCEATFGPDALGSVVTQVLASADVGGFDGQMICDTFAGACPVPPTSPLNLTGWFAKPKPDPLPSPKTPSGERLKILHLSDIHLDPRYETGSEANCSSGACCRDNLHNPSSPNMTLLPAPRFGAFHCDSPFALVAAGFEAIPVLTGTQETGFAFTLYTGDLVSHDAENQLSRDYVMYAETLLYDLMKRMLVSGPVYAVLGNHDSYNQAQDAPHTLGDNLSDQFSWNYDHVSSLWKQEGWLPQSAVDLARAHYAAYMVRRTDGLRIITLNTNLWYRANWFAYINQSHPDPSGMLKFLTDELQEAEDAGDRVWIMGHVLSGWDGTNGLKNPTDLFYQIVDRYSPHVIANIFWGHTHEDQLSIFYANNATNISAETAQAVSWVGPSLTPITNLNSGFRVYEVDSATFEVLDAHTWRSDVNSFPSLDPQIENGPTYVYEYSSREAYGASIDGWSLDDPLNATWWHRVTEAMEANSTLVSTFNTFQGKTSVMTKPCTGECIVAKICYLRSGSSAVAMQNCPAGFGSVQS</sequence>
<feature type="disulfide bond" evidence="5">
    <location>
        <begin position="254"/>
        <end position="259"/>
    </location>
</feature>
<keyword evidence="5" id="KW-1015">Disulfide bond</keyword>
<dbReference type="InterPro" id="IPR004843">
    <property type="entry name" value="Calcineurin-like_PHP"/>
</dbReference>
<keyword evidence="1 3" id="KW-0378">Hydrolase</keyword>
<feature type="signal peptide" evidence="6">
    <location>
        <begin position="1"/>
        <end position="22"/>
    </location>
</feature>
<feature type="disulfide bond" evidence="5">
    <location>
        <begin position="260"/>
        <end position="285"/>
    </location>
</feature>
<keyword evidence="4" id="KW-0862">Zinc</keyword>
<dbReference type="STRING" id="747525.W4KNU5"/>
<dbReference type="HOGENOM" id="CLU_014743_2_1_1"/>
<dbReference type="EMBL" id="KI925454">
    <property type="protein sequence ID" value="ETW86721.1"/>
    <property type="molecule type" value="Genomic_DNA"/>
</dbReference>
<organism evidence="8 9">
    <name type="scientific">Heterobasidion irregulare (strain TC 32-1)</name>
    <dbReference type="NCBI Taxonomy" id="747525"/>
    <lineage>
        <taxon>Eukaryota</taxon>
        <taxon>Fungi</taxon>
        <taxon>Dikarya</taxon>
        <taxon>Basidiomycota</taxon>
        <taxon>Agaricomycotina</taxon>
        <taxon>Agaricomycetes</taxon>
        <taxon>Russulales</taxon>
        <taxon>Bondarzewiaceae</taxon>
        <taxon>Heterobasidion</taxon>
        <taxon>Heterobasidion annosum species complex</taxon>
    </lineage>
</organism>
<dbReference type="CDD" id="cd00842">
    <property type="entry name" value="MPP_ASMase"/>
    <property type="match status" value="1"/>
</dbReference>
<dbReference type="KEGG" id="hir:HETIRDRAFT_153583"/>
<feature type="disulfide bond" evidence="5">
    <location>
        <begin position="649"/>
        <end position="653"/>
    </location>
</feature>
<feature type="binding site" evidence="4">
    <location>
        <position position="510"/>
    </location>
    <ligand>
        <name>Zn(2+)</name>
        <dbReference type="ChEBI" id="CHEBI:29105"/>
        <label>2</label>
    </ligand>
</feature>
<dbReference type="SUPFAM" id="SSF56300">
    <property type="entry name" value="Metallo-dependent phosphatases"/>
    <property type="match status" value="1"/>
</dbReference>
<dbReference type="InterPro" id="IPR041805">
    <property type="entry name" value="ASMase/PPN1_MPP"/>
</dbReference>
<feature type="chain" id="PRO_5004845621" description="Sphingomyelin phosphodiesterase" evidence="6">
    <location>
        <begin position="23"/>
        <end position="682"/>
    </location>
</feature>
<evidence type="ECO:0000256" key="1">
    <source>
        <dbReference type="ARBA" id="ARBA00022801"/>
    </source>
</evidence>
<dbReference type="OrthoDB" id="282973at2759"/>
<comment type="cofactor">
    <cofactor evidence="4">
        <name>Zn(2+)</name>
        <dbReference type="ChEBI" id="CHEBI:29105"/>
    </cofactor>
    <text evidence="4">Binds 2 Zn(2+) ions per subunit.</text>
</comment>
<evidence type="ECO:0000259" key="7">
    <source>
        <dbReference type="Pfam" id="PF00149"/>
    </source>
</evidence>
<evidence type="ECO:0000256" key="4">
    <source>
        <dbReference type="PIRSR" id="PIRSR000948-1"/>
    </source>
</evidence>
<dbReference type="GeneID" id="20667439"/>
<feature type="binding site" evidence="4">
    <location>
        <position position="473"/>
    </location>
    <ligand>
        <name>Zn(2+)</name>
        <dbReference type="ChEBI" id="CHEBI:29105"/>
        <label>2</label>
    </ligand>
</feature>
<dbReference type="GO" id="GO:0004767">
    <property type="term" value="F:sphingomyelin phosphodiesterase activity"/>
    <property type="evidence" value="ECO:0007669"/>
    <property type="project" value="UniProtKB-UniRule"/>
</dbReference>
<dbReference type="InterPro" id="IPR011160">
    <property type="entry name" value="Sphingomy_PDE"/>
</dbReference>
<accession>W4KNU5</accession>
<dbReference type="AlphaFoldDB" id="W4KNU5"/>
<evidence type="ECO:0000256" key="5">
    <source>
        <dbReference type="PIRSR" id="PIRSR000948-2"/>
    </source>
</evidence>
<protein>
    <recommendedName>
        <fullName evidence="3">Sphingomyelin phosphodiesterase</fullName>
    </recommendedName>
</protein>
<dbReference type="InParanoid" id="W4KNU5"/>
<keyword evidence="4" id="KW-0479">Metal-binding</keyword>
<feature type="binding site" evidence="4">
    <location>
        <position position="239"/>
    </location>
    <ligand>
        <name>Zn(2+)</name>
        <dbReference type="ChEBI" id="CHEBI:29105"/>
        <label>1</label>
    </ligand>
</feature>
<dbReference type="PIRSF" id="PIRSF000948">
    <property type="entry name" value="Sphingomy_PDE"/>
    <property type="match status" value="1"/>
</dbReference>
<dbReference type="Pfam" id="PF00149">
    <property type="entry name" value="Metallophos"/>
    <property type="match status" value="1"/>
</dbReference>
<dbReference type="GO" id="GO:0016798">
    <property type="term" value="F:hydrolase activity, acting on glycosyl bonds"/>
    <property type="evidence" value="ECO:0007669"/>
    <property type="project" value="UniProtKB-KW"/>
</dbReference>
<proteinExistence type="inferred from homology"/>
<dbReference type="PANTHER" id="PTHR10340">
    <property type="entry name" value="SPHINGOMYELIN PHOSPHODIESTERASE"/>
    <property type="match status" value="1"/>
</dbReference>
<keyword evidence="9" id="KW-1185">Reference proteome</keyword>
<evidence type="ECO:0000313" key="8">
    <source>
        <dbReference type="EMBL" id="ETW86721.1"/>
    </source>
</evidence>
<feature type="domain" description="Calcineurin-like phosphoesterase" evidence="7">
    <location>
        <begin position="232"/>
        <end position="513"/>
    </location>
</feature>
<feature type="binding site" evidence="4">
    <location>
        <position position="241"/>
    </location>
    <ligand>
        <name>Zn(2+)</name>
        <dbReference type="ChEBI" id="CHEBI:29105"/>
        <label>1</label>
    </ligand>
</feature>